<feature type="signal peptide" evidence="1">
    <location>
        <begin position="1"/>
        <end position="26"/>
    </location>
</feature>
<keyword evidence="1" id="KW-0732">Signal</keyword>
<accession>A0A1V1P8B1</accession>
<evidence type="ECO:0000313" key="2">
    <source>
        <dbReference type="EMBL" id="ETR71091.1"/>
    </source>
</evidence>
<evidence type="ECO:0008006" key="4">
    <source>
        <dbReference type="Google" id="ProtNLM"/>
    </source>
</evidence>
<gene>
    <name evidence="2" type="ORF">OMM_02752</name>
</gene>
<dbReference type="EMBL" id="ATBP01000323">
    <property type="protein sequence ID" value="ETR71091.1"/>
    <property type="molecule type" value="Genomic_DNA"/>
</dbReference>
<sequence length="362" mass="41076">MKMKQTFMTFIFYSFFVLFLHQSAYSDNVEIIPPDPDTEDNVSLNVTLTLGTPCNDALLTKSIDGNHITLHIQYIDYQGICIQVIDYKTFTVNLGKLEAGQYFVKADNSDEFATTFNVTASESTQNYTGYSVQLTKGWHLLSAIDIPAKPKTIPPDAISAMFRYIDGRYQVVDQLDPEHGYWVKVKHPCKFILKHSVADDEVISINQKIIFEVEYVNYAWSKTHTGFHVNNKGEVIEYSVSDHSVPSTFWRNEKIISETELSAKYSMNSKILKTVSRNELMEKFNLIESALTGERSAQQSECRDAGVTSFVAYTYDSGHYYPEFLYVKGDSAFKNLSDSAREIYNWLGNLTTGYSIGGFCSP</sequence>
<proteinExistence type="predicted"/>
<protein>
    <recommendedName>
        <fullName evidence="4">Secretion system C-terminal sorting domain-containing protein</fullName>
    </recommendedName>
</protein>
<feature type="chain" id="PRO_5013070003" description="Secretion system C-terminal sorting domain-containing protein" evidence="1">
    <location>
        <begin position="27"/>
        <end position="362"/>
    </location>
</feature>
<evidence type="ECO:0000256" key="1">
    <source>
        <dbReference type="SAM" id="SignalP"/>
    </source>
</evidence>
<reference evidence="3" key="1">
    <citation type="submission" date="2012-11" db="EMBL/GenBank/DDBJ databases">
        <authorList>
            <person name="Lucero-Rivera Y.E."/>
            <person name="Tovar-Ramirez D."/>
        </authorList>
    </citation>
    <scope>NUCLEOTIDE SEQUENCE [LARGE SCALE GENOMIC DNA]</scope>
    <source>
        <strain evidence="3">Araruama</strain>
    </source>
</reference>
<organism evidence="2 3">
    <name type="scientific">Candidatus Magnetoglobus multicellularis str. Araruama</name>
    <dbReference type="NCBI Taxonomy" id="890399"/>
    <lineage>
        <taxon>Bacteria</taxon>
        <taxon>Pseudomonadati</taxon>
        <taxon>Thermodesulfobacteriota</taxon>
        <taxon>Desulfobacteria</taxon>
        <taxon>Desulfobacterales</taxon>
        <taxon>Desulfobacteraceae</taxon>
        <taxon>Candidatus Magnetoglobus</taxon>
    </lineage>
</organism>
<evidence type="ECO:0000313" key="3">
    <source>
        <dbReference type="Proteomes" id="UP000189670"/>
    </source>
</evidence>
<name>A0A1V1P8B1_9BACT</name>
<dbReference type="Proteomes" id="UP000189670">
    <property type="component" value="Unassembled WGS sequence"/>
</dbReference>
<dbReference type="AlphaFoldDB" id="A0A1V1P8B1"/>
<comment type="caution">
    <text evidence="2">The sequence shown here is derived from an EMBL/GenBank/DDBJ whole genome shotgun (WGS) entry which is preliminary data.</text>
</comment>